<feature type="domain" description="AB hydrolase-1" evidence="1">
    <location>
        <begin position="6"/>
        <end position="238"/>
    </location>
</feature>
<dbReference type="Pfam" id="PF12697">
    <property type="entry name" value="Abhydrolase_6"/>
    <property type="match status" value="1"/>
</dbReference>
<accession>A0A8H3IJ15</accession>
<reference evidence="2" key="1">
    <citation type="submission" date="2021-03" db="EMBL/GenBank/DDBJ databases">
        <authorList>
            <person name="Tagirdzhanova G."/>
        </authorList>
    </citation>
    <scope>NUCLEOTIDE SEQUENCE</scope>
</reference>
<organism evidence="2 3">
    <name type="scientific">Imshaugia aleurites</name>
    <dbReference type="NCBI Taxonomy" id="172621"/>
    <lineage>
        <taxon>Eukaryota</taxon>
        <taxon>Fungi</taxon>
        <taxon>Dikarya</taxon>
        <taxon>Ascomycota</taxon>
        <taxon>Pezizomycotina</taxon>
        <taxon>Lecanoromycetes</taxon>
        <taxon>OSLEUM clade</taxon>
        <taxon>Lecanoromycetidae</taxon>
        <taxon>Lecanorales</taxon>
        <taxon>Lecanorineae</taxon>
        <taxon>Parmeliaceae</taxon>
        <taxon>Imshaugia</taxon>
    </lineage>
</organism>
<evidence type="ECO:0000259" key="1">
    <source>
        <dbReference type="Pfam" id="PF12697"/>
    </source>
</evidence>
<name>A0A8H3IJ15_9LECA</name>
<dbReference type="Proteomes" id="UP000664534">
    <property type="component" value="Unassembled WGS sequence"/>
</dbReference>
<dbReference type="Gene3D" id="3.40.50.1820">
    <property type="entry name" value="alpha/beta hydrolase"/>
    <property type="match status" value="1"/>
</dbReference>
<dbReference type="AlphaFoldDB" id="A0A8H3IJ15"/>
<dbReference type="EMBL" id="CAJPDT010000018">
    <property type="protein sequence ID" value="CAF9917375.1"/>
    <property type="molecule type" value="Genomic_DNA"/>
</dbReference>
<dbReference type="SUPFAM" id="SSF53474">
    <property type="entry name" value="alpha/beta-Hydrolases"/>
    <property type="match status" value="1"/>
</dbReference>
<evidence type="ECO:0000313" key="3">
    <source>
        <dbReference type="Proteomes" id="UP000664534"/>
    </source>
</evidence>
<dbReference type="InterPro" id="IPR000073">
    <property type="entry name" value="AB_hydrolase_1"/>
</dbReference>
<gene>
    <name evidence="2" type="ORF">IMSHALPRED_003551</name>
</gene>
<comment type="caution">
    <text evidence="2">The sequence shown here is derived from an EMBL/GenBank/DDBJ whole genome shotgun (WGS) entry which is preliminary data.</text>
</comment>
<evidence type="ECO:0000313" key="2">
    <source>
        <dbReference type="EMBL" id="CAF9917375.1"/>
    </source>
</evidence>
<dbReference type="PANTHER" id="PTHR37017">
    <property type="entry name" value="AB HYDROLASE-1 DOMAIN-CONTAINING PROTEIN-RELATED"/>
    <property type="match status" value="1"/>
</dbReference>
<sequence length="250" mass="26745">MTKPTILLVGGAWHTAAYLEPLATTLEAAGYPTVTLGLPSVGANPPKPDFGADVAIIRSTVSELVSEGKRVLAVLHSYGGIAGTEALQEFGQALEKGAGGVLGLVYIATMLPKKGDSFEAHMESVGDFAWKPAREMLTADGMMALPPDFAAGMFYSDLEPEESSRWTALLGAHSVGAFQSPITHETYRHIPSTYIFTTKDQAFKHEYQLKTVQRAGITVTKTLETGHSPFLSRPDEVKDFIVSFAAGLDA</sequence>
<dbReference type="InterPro" id="IPR029058">
    <property type="entry name" value="AB_hydrolase_fold"/>
</dbReference>
<keyword evidence="3" id="KW-1185">Reference proteome</keyword>
<protein>
    <recommendedName>
        <fullName evidence="1">AB hydrolase-1 domain-containing protein</fullName>
    </recommendedName>
</protein>
<dbReference type="OrthoDB" id="1263307at2759"/>
<dbReference type="PANTHER" id="PTHR37017:SF11">
    <property type="entry name" value="ESTERASE_LIPASE_THIOESTERASE DOMAIN-CONTAINING PROTEIN"/>
    <property type="match status" value="1"/>
</dbReference>
<dbReference type="InterPro" id="IPR052897">
    <property type="entry name" value="Sec-Metab_Biosynth_Hydrolase"/>
</dbReference>
<proteinExistence type="predicted"/>